<reference evidence="8 9" key="1">
    <citation type="submission" date="2016-06" db="UniProtKB">
        <authorList>
            <consortium name="WormBaseParasite"/>
        </authorList>
    </citation>
    <scope>IDENTIFICATION</scope>
</reference>
<dbReference type="PROSITE" id="PS50294">
    <property type="entry name" value="WD_REPEATS_REGION"/>
    <property type="match status" value="1"/>
</dbReference>
<dbReference type="OrthoDB" id="5840769at2759"/>
<dbReference type="InterPro" id="IPR019775">
    <property type="entry name" value="WD40_repeat_CS"/>
</dbReference>
<dbReference type="InterPro" id="IPR015943">
    <property type="entry name" value="WD40/YVTN_repeat-like_dom_sf"/>
</dbReference>
<dbReference type="PANTHER" id="PTHR19856:SF0">
    <property type="entry name" value="WD REPEAT-CONTAINING PROTEIN 1"/>
    <property type="match status" value="1"/>
</dbReference>
<organism evidence="8">
    <name type="scientific">Gongylonema pulchrum</name>
    <dbReference type="NCBI Taxonomy" id="637853"/>
    <lineage>
        <taxon>Eukaryota</taxon>
        <taxon>Metazoa</taxon>
        <taxon>Ecdysozoa</taxon>
        <taxon>Nematoda</taxon>
        <taxon>Chromadorea</taxon>
        <taxon>Rhabditida</taxon>
        <taxon>Spirurina</taxon>
        <taxon>Spiruromorpha</taxon>
        <taxon>Spiruroidea</taxon>
        <taxon>Gongylonematidae</taxon>
        <taxon>Gongylonema</taxon>
    </lineage>
</organism>
<keyword evidence="7" id="KW-1185">Reference proteome</keyword>
<evidence type="ECO:0000256" key="3">
    <source>
        <dbReference type="ARBA" id="ARBA00038366"/>
    </source>
</evidence>
<reference evidence="5 7" key="2">
    <citation type="submission" date="2018-11" db="EMBL/GenBank/DDBJ databases">
        <authorList>
            <consortium name="Pathogen Informatics"/>
        </authorList>
    </citation>
    <scope>NUCLEOTIDE SEQUENCE [LARGE SCALE GENOMIC DNA]</scope>
</reference>
<dbReference type="SMART" id="SM00320">
    <property type="entry name" value="WD40"/>
    <property type="match status" value="2"/>
</dbReference>
<dbReference type="Pfam" id="PF00400">
    <property type="entry name" value="WD40"/>
    <property type="match status" value="2"/>
</dbReference>
<dbReference type="Proteomes" id="UP000271098">
    <property type="component" value="Unassembled WGS sequence"/>
</dbReference>
<dbReference type="PROSITE" id="PS00678">
    <property type="entry name" value="WD_REPEATS_1"/>
    <property type="match status" value="1"/>
</dbReference>
<dbReference type="AlphaFoldDB" id="A0A183D9H7"/>
<evidence type="ECO:0000256" key="2">
    <source>
        <dbReference type="ARBA" id="ARBA00022737"/>
    </source>
</evidence>
<evidence type="ECO:0000256" key="1">
    <source>
        <dbReference type="ARBA" id="ARBA00022574"/>
    </source>
</evidence>
<evidence type="ECO:0000313" key="6">
    <source>
        <dbReference type="EMBL" id="VDK59138.1"/>
    </source>
</evidence>
<evidence type="ECO:0000313" key="8">
    <source>
        <dbReference type="WBParaSite" id="GPUH_0000537501-mRNA-1"/>
    </source>
</evidence>
<dbReference type="SUPFAM" id="SSF50978">
    <property type="entry name" value="WD40 repeat-like"/>
    <property type="match status" value="1"/>
</dbReference>
<accession>A0A183D9H7</accession>
<evidence type="ECO:0000313" key="5">
    <source>
        <dbReference type="EMBL" id="VDK50450.1"/>
    </source>
</evidence>
<keyword evidence="2" id="KW-0677">Repeat</keyword>
<evidence type="ECO:0000313" key="9">
    <source>
        <dbReference type="WBParaSite" id="GPUH_0000766501-mRNA-1"/>
    </source>
</evidence>
<proteinExistence type="inferred from homology"/>
<dbReference type="InterPro" id="IPR001680">
    <property type="entry name" value="WD40_rpt"/>
</dbReference>
<protein>
    <submittedName>
        <fullName evidence="8 9">WD_REPEATS_REGION domain-containing protein</fullName>
    </submittedName>
</protein>
<name>A0A183D9H7_9BILA</name>
<comment type="similarity">
    <text evidence="3">Belongs to the WD repeat AIP1 family.</text>
</comment>
<dbReference type="EMBL" id="UYRT01020319">
    <property type="protein sequence ID" value="VDK59138.1"/>
    <property type="molecule type" value="Genomic_DNA"/>
</dbReference>
<dbReference type="InterPro" id="IPR036322">
    <property type="entry name" value="WD40_repeat_dom_sf"/>
</dbReference>
<gene>
    <name evidence="5" type="ORF">GPUH_LOCUS5369</name>
    <name evidence="6" type="ORF">GPUH_LOCUS7652</name>
</gene>
<dbReference type="WBParaSite" id="GPUH_0000537501-mRNA-1">
    <property type="protein sequence ID" value="GPUH_0000537501-mRNA-1"/>
    <property type="gene ID" value="GPUH_0000537501"/>
</dbReference>
<sequence>VVPYAVDNDYKSASEKEWTFHTARVNCCAWSADSRFIATGSIDTNVIIWDLKHSGEHPVIIRGAHSMSPVNGIAWLNAKQIITAGQDSVLKIWTINI</sequence>
<dbReference type="GO" id="GO:0045214">
    <property type="term" value="P:sarcomere organization"/>
    <property type="evidence" value="ECO:0007669"/>
    <property type="project" value="TreeGrafter"/>
</dbReference>
<keyword evidence="1 4" id="KW-0853">WD repeat</keyword>
<dbReference type="PROSITE" id="PS50082">
    <property type="entry name" value="WD_REPEATS_2"/>
    <property type="match status" value="1"/>
</dbReference>
<dbReference type="GO" id="GO:0030864">
    <property type="term" value="C:cortical actin cytoskeleton"/>
    <property type="evidence" value="ECO:0007669"/>
    <property type="project" value="TreeGrafter"/>
</dbReference>
<dbReference type="Gene3D" id="2.130.10.10">
    <property type="entry name" value="YVTN repeat-like/Quinoprotein amine dehydrogenase"/>
    <property type="match status" value="1"/>
</dbReference>
<feature type="repeat" description="WD" evidence="4">
    <location>
        <begin position="18"/>
        <end position="52"/>
    </location>
</feature>
<dbReference type="GO" id="GO:0040011">
    <property type="term" value="P:locomotion"/>
    <property type="evidence" value="ECO:0007669"/>
    <property type="project" value="TreeGrafter"/>
</dbReference>
<dbReference type="PANTHER" id="PTHR19856">
    <property type="entry name" value="WD-REPEATCONTAINING PROTEIN WDR1"/>
    <property type="match status" value="1"/>
</dbReference>
<dbReference type="GO" id="GO:0030042">
    <property type="term" value="P:actin filament depolymerization"/>
    <property type="evidence" value="ECO:0007669"/>
    <property type="project" value="TreeGrafter"/>
</dbReference>
<dbReference type="GO" id="GO:0051015">
    <property type="term" value="F:actin filament binding"/>
    <property type="evidence" value="ECO:0007669"/>
    <property type="project" value="TreeGrafter"/>
</dbReference>
<dbReference type="WBParaSite" id="GPUH_0000766501-mRNA-1">
    <property type="protein sequence ID" value="GPUH_0000766501-mRNA-1"/>
    <property type="gene ID" value="GPUH_0000766501"/>
</dbReference>
<evidence type="ECO:0000256" key="4">
    <source>
        <dbReference type="PROSITE-ProRule" id="PRU00221"/>
    </source>
</evidence>
<evidence type="ECO:0000313" key="7">
    <source>
        <dbReference type="Proteomes" id="UP000271098"/>
    </source>
</evidence>
<dbReference type="EMBL" id="UYRT01011278">
    <property type="protein sequence ID" value="VDK50450.1"/>
    <property type="molecule type" value="Genomic_DNA"/>
</dbReference>